<geneLocation type="plasmid" evidence="3">
    <name>pPNK</name>
</geneLocation>
<sequence>MKCQWFHLFILYPLFSALSASEGTLMNPFTDVCWECLFPITVSSVNVTPSYQDQAEYSKYVCFCSGKPPKAGIPLSFWEPTRLVDVTRHAYKLIGLGGVSIGNETIKNRGTIGITGDGPSQYSFYHVHWYTYPIFSLLGLFADFTCVEKADLDLAYLSELDPTWYDDQLSLIMNAESALFSNPLAQLTCLTDCTASSANKPLDKLFWCAGCEGSLYPFTGSVAHHVGTAQASYLLVHRVIAKLHRTGFMKGFDEKEFCEASYMPIIKKSLYKTQLIYPIPQTKGSCHALGKSDVLWGTGKAFPVKGEDFVYLLWIKKQCCLDAVKPAATVGGVTW</sequence>
<organism evidence="2 3">
    <name type="scientific">Candidatus Protochlamydia naegleriophila</name>
    <dbReference type="NCBI Taxonomy" id="389348"/>
    <lineage>
        <taxon>Bacteria</taxon>
        <taxon>Pseudomonadati</taxon>
        <taxon>Chlamydiota</taxon>
        <taxon>Chlamydiia</taxon>
        <taxon>Parachlamydiales</taxon>
        <taxon>Parachlamydiaceae</taxon>
        <taxon>Candidatus Protochlamydia</taxon>
    </lineage>
</organism>
<dbReference type="Proteomes" id="UP000069902">
    <property type="component" value="Plasmid pPNK"/>
</dbReference>
<feature type="chain" id="PRO_5006860417" evidence="1">
    <location>
        <begin position="20"/>
        <end position="335"/>
    </location>
</feature>
<proteinExistence type="predicted"/>
<reference evidence="3" key="1">
    <citation type="submission" date="2015-09" db="EMBL/GenBank/DDBJ databases">
        <authorList>
            <person name="Bertelli C."/>
        </authorList>
    </citation>
    <scope>NUCLEOTIDE SEQUENCE [LARGE SCALE GENOMIC DNA]</scope>
    <source>
        <strain evidence="3">KNic</strain>
        <plasmid evidence="3">pPNK</plasmid>
    </source>
</reference>
<evidence type="ECO:0000256" key="1">
    <source>
        <dbReference type="SAM" id="SignalP"/>
    </source>
</evidence>
<dbReference type="AlphaFoldDB" id="A0A0U5JDZ6"/>
<name>A0A0U5JDZ6_9BACT</name>
<dbReference type="EMBL" id="LN879503">
    <property type="protein sequence ID" value="CUI18201.1"/>
    <property type="molecule type" value="Genomic_DNA"/>
</dbReference>
<feature type="signal peptide" evidence="1">
    <location>
        <begin position="1"/>
        <end position="19"/>
    </location>
</feature>
<dbReference type="KEGG" id="pnl:PNK_p0149"/>
<evidence type="ECO:0000313" key="3">
    <source>
        <dbReference type="Proteomes" id="UP000069902"/>
    </source>
</evidence>
<dbReference type="PATRIC" id="fig|389348.3.peg.2920"/>
<gene>
    <name evidence="2" type="primary">traU</name>
    <name evidence="2" type="ORF">PNK_p0149</name>
</gene>
<keyword evidence="1" id="KW-0732">Signal</keyword>
<dbReference type="InterPro" id="IPR009649">
    <property type="entry name" value="TraU"/>
</dbReference>
<protein>
    <submittedName>
        <fullName evidence="2">Type IV conjugative transfer system protein TraU</fullName>
    </submittedName>
</protein>
<accession>A0A0U5JDZ6</accession>
<dbReference type="RefSeq" id="WP_173636878.1">
    <property type="nucleotide sequence ID" value="NZ_LN879503.1"/>
</dbReference>
<dbReference type="Pfam" id="PF06834">
    <property type="entry name" value="TraU"/>
    <property type="match status" value="1"/>
</dbReference>
<dbReference type="InParanoid" id="A0A0U5JDZ6"/>
<keyword evidence="3" id="KW-1185">Reference proteome</keyword>
<evidence type="ECO:0000313" key="2">
    <source>
        <dbReference type="EMBL" id="CUI18201.1"/>
    </source>
</evidence>